<keyword evidence="3" id="KW-0482">Metalloprotease</keyword>
<feature type="transmembrane region" description="Helical" evidence="1">
    <location>
        <begin position="97"/>
        <end position="117"/>
    </location>
</feature>
<dbReference type="AlphaFoldDB" id="A0A372FY92"/>
<evidence type="ECO:0000313" key="3">
    <source>
        <dbReference type="EMBL" id="RFS45506.1"/>
    </source>
</evidence>
<evidence type="ECO:0000259" key="2">
    <source>
        <dbReference type="Pfam" id="PF02517"/>
    </source>
</evidence>
<reference evidence="3 4" key="1">
    <citation type="submission" date="2018-08" db="EMBL/GenBank/DDBJ databases">
        <title>Verrucosispora craniellae sp. nov., isolated from a marine sponge in the South China Sea.</title>
        <authorList>
            <person name="Li L."/>
            <person name="Lin H.W."/>
        </authorList>
    </citation>
    <scope>NUCLEOTIDE SEQUENCE [LARGE SCALE GENOMIC DNA]</scope>
    <source>
        <strain evidence="3 4">LHW63014</strain>
    </source>
</reference>
<dbReference type="GO" id="GO:0006508">
    <property type="term" value="P:proteolysis"/>
    <property type="evidence" value="ECO:0007669"/>
    <property type="project" value="UniProtKB-KW"/>
</dbReference>
<organism evidence="3 4">
    <name type="scientific">Micromonospora craniellae</name>
    <dbReference type="NCBI Taxonomy" id="2294034"/>
    <lineage>
        <taxon>Bacteria</taxon>
        <taxon>Bacillati</taxon>
        <taxon>Actinomycetota</taxon>
        <taxon>Actinomycetes</taxon>
        <taxon>Micromonosporales</taxon>
        <taxon>Micromonosporaceae</taxon>
        <taxon>Micromonospora</taxon>
    </lineage>
</organism>
<feature type="transmembrane region" description="Helical" evidence="1">
    <location>
        <begin position="23"/>
        <end position="41"/>
    </location>
</feature>
<feature type="transmembrane region" description="Helical" evidence="1">
    <location>
        <begin position="168"/>
        <end position="189"/>
    </location>
</feature>
<keyword evidence="4" id="KW-1185">Reference proteome</keyword>
<keyword evidence="1" id="KW-0472">Membrane</keyword>
<accession>A0A372FY92</accession>
<evidence type="ECO:0000313" key="4">
    <source>
        <dbReference type="Proteomes" id="UP000262621"/>
    </source>
</evidence>
<name>A0A372FY92_9ACTN</name>
<dbReference type="Pfam" id="PF02517">
    <property type="entry name" value="Rce1-like"/>
    <property type="match status" value="1"/>
</dbReference>
<feature type="transmembrane region" description="Helical" evidence="1">
    <location>
        <begin position="233"/>
        <end position="253"/>
    </location>
</feature>
<feature type="transmembrane region" description="Helical" evidence="1">
    <location>
        <begin position="53"/>
        <end position="77"/>
    </location>
</feature>
<dbReference type="GO" id="GO:0008237">
    <property type="term" value="F:metallopeptidase activity"/>
    <property type="evidence" value="ECO:0007669"/>
    <property type="project" value="UniProtKB-KW"/>
</dbReference>
<feature type="domain" description="CAAX prenyl protease 2/Lysostaphin resistance protein A-like" evidence="2">
    <location>
        <begin position="202"/>
        <end position="301"/>
    </location>
</feature>
<protein>
    <submittedName>
        <fullName evidence="3">CPBP family intramembrane metalloprotease</fullName>
    </submittedName>
</protein>
<dbReference type="EMBL" id="QVFU01000016">
    <property type="protein sequence ID" value="RFS45506.1"/>
    <property type="molecule type" value="Genomic_DNA"/>
</dbReference>
<keyword evidence="1" id="KW-0812">Transmembrane</keyword>
<evidence type="ECO:0000256" key="1">
    <source>
        <dbReference type="SAM" id="Phobius"/>
    </source>
</evidence>
<feature type="transmembrane region" description="Helical" evidence="1">
    <location>
        <begin position="129"/>
        <end position="147"/>
    </location>
</feature>
<feature type="transmembrane region" description="Helical" evidence="1">
    <location>
        <begin position="265"/>
        <end position="287"/>
    </location>
</feature>
<keyword evidence="3" id="KW-0645">Protease</keyword>
<dbReference type="InterPro" id="IPR003675">
    <property type="entry name" value="Rce1/LyrA-like_dom"/>
</dbReference>
<keyword evidence="3" id="KW-0378">Hydrolase</keyword>
<sequence length="314" mass="32745">MRILGTDSGDVGRLVRPTETGRWVVPVLVPLAVVFVAYAWIVPDGLGEATRSVAVATAWALTLIVTLLVTLLVLILVTAARRGTAAARQVAGSPGTWLAVAVVAYLVLLTAVSGRMAPLPVFDALDRHWQGKVLDLVWLAVLFGMLHRWARAEAGLRLSITPGSARPALLTIAVVFGGFVGLTALAVALDPSAATAVGAEQVAYNATIPNLTEELIWRAAMLAVLDRAFGTPWVVLGAPVGWGVVLTSVVFGAGHGLLVDLDGVWGFNVAGGLFATVMGLALGWIWARTGSVWPAFLLHCAPELGVDVGMLVAG</sequence>
<proteinExistence type="predicted"/>
<keyword evidence="1" id="KW-1133">Transmembrane helix</keyword>
<dbReference type="Proteomes" id="UP000262621">
    <property type="component" value="Unassembled WGS sequence"/>
</dbReference>
<comment type="caution">
    <text evidence="3">The sequence shown here is derived from an EMBL/GenBank/DDBJ whole genome shotgun (WGS) entry which is preliminary data.</text>
</comment>
<gene>
    <name evidence="3" type="ORF">D0Q02_16640</name>
</gene>
<dbReference type="GO" id="GO:0080120">
    <property type="term" value="P:CAAX-box protein maturation"/>
    <property type="evidence" value="ECO:0007669"/>
    <property type="project" value="UniProtKB-ARBA"/>
</dbReference>
<dbReference type="GO" id="GO:0004175">
    <property type="term" value="F:endopeptidase activity"/>
    <property type="evidence" value="ECO:0007669"/>
    <property type="project" value="UniProtKB-ARBA"/>
</dbReference>